<dbReference type="Gene3D" id="3.30.559.10">
    <property type="entry name" value="Chloramphenicol acetyltransferase-like domain"/>
    <property type="match status" value="2"/>
</dbReference>
<organism evidence="3 4">
    <name type="scientific">Aspergillus wentii DTO 134E9</name>
    <dbReference type="NCBI Taxonomy" id="1073089"/>
    <lineage>
        <taxon>Eukaryota</taxon>
        <taxon>Fungi</taxon>
        <taxon>Dikarya</taxon>
        <taxon>Ascomycota</taxon>
        <taxon>Pezizomycotina</taxon>
        <taxon>Eurotiomycetes</taxon>
        <taxon>Eurotiomycetidae</taxon>
        <taxon>Eurotiales</taxon>
        <taxon>Aspergillaceae</taxon>
        <taxon>Aspergillus</taxon>
        <taxon>Aspergillus subgen. Cremei</taxon>
    </lineage>
</organism>
<dbReference type="InterPro" id="IPR050317">
    <property type="entry name" value="Plant_Fungal_Acyltransferase"/>
</dbReference>
<dbReference type="GeneID" id="63745767"/>
<dbReference type="Pfam" id="PF02458">
    <property type="entry name" value="Transferase"/>
    <property type="match status" value="1"/>
</dbReference>
<dbReference type="VEuPathDB" id="FungiDB:ASPWEDRAFT_165836"/>
<name>A0A1L9R528_ASPWE</name>
<keyword evidence="1" id="KW-0808">Transferase</keyword>
<reference evidence="4" key="1">
    <citation type="journal article" date="2017" name="Genome Biol.">
        <title>Comparative genomics reveals high biological diversity and specific adaptations in the industrially and medically important fungal genus Aspergillus.</title>
        <authorList>
            <person name="de Vries R.P."/>
            <person name="Riley R."/>
            <person name="Wiebenga A."/>
            <person name="Aguilar-Osorio G."/>
            <person name="Amillis S."/>
            <person name="Uchima C.A."/>
            <person name="Anderluh G."/>
            <person name="Asadollahi M."/>
            <person name="Askin M."/>
            <person name="Barry K."/>
            <person name="Battaglia E."/>
            <person name="Bayram O."/>
            <person name="Benocci T."/>
            <person name="Braus-Stromeyer S.A."/>
            <person name="Caldana C."/>
            <person name="Canovas D."/>
            <person name="Cerqueira G.C."/>
            <person name="Chen F."/>
            <person name="Chen W."/>
            <person name="Choi C."/>
            <person name="Clum A."/>
            <person name="Dos Santos R.A."/>
            <person name="Damasio A.R."/>
            <person name="Diallinas G."/>
            <person name="Emri T."/>
            <person name="Fekete E."/>
            <person name="Flipphi M."/>
            <person name="Freyberg S."/>
            <person name="Gallo A."/>
            <person name="Gournas C."/>
            <person name="Habgood R."/>
            <person name="Hainaut M."/>
            <person name="Harispe M.L."/>
            <person name="Henrissat B."/>
            <person name="Hilden K.S."/>
            <person name="Hope R."/>
            <person name="Hossain A."/>
            <person name="Karabika E."/>
            <person name="Karaffa L."/>
            <person name="Karanyi Z."/>
            <person name="Krasevec N."/>
            <person name="Kuo A."/>
            <person name="Kusch H."/>
            <person name="LaButti K."/>
            <person name="Lagendijk E.L."/>
            <person name="Lapidus A."/>
            <person name="Levasseur A."/>
            <person name="Lindquist E."/>
            <person name="Lipzen A."/>
            <person name="Logrieco A.F."/>
            <person name="MacCabe A."/>
            <person name="Maekelae M.R."/>
            <person name="Malavazi I."/>
            <person name="Melin P."/>
            <person name="Meyer V."/>
            <person name="Mielnichuk N."/>
            <person name="Miskei M."/>
            <person name="Molnar A.P."/>
            <person name="Mule G."/>
            <person name="Ngan C.Y."/>
            <person name="Orejas M."/>
            <person name="Orosz E."/>
            <person name="Ouedraogo J.P."/>
            <person name="Overkamp K.M."/>
            <person name="Park H.-S."/>
            <person name="Perrone G."/>
            <person name="Piumi F."/>
            <person name="Punt P.J."/>
            <person name="Ram A.F."/>
            <person name="Ramon A."/>
            <person name="Rauscher S."/>
            <person name="Record E."/>
            <person name="Riano-Pachon D.M."/>
            <person name="Robert V."/>
            <person name="Roehrig J."/>
            <person name="Ruller R."/>
            <person name="Salamov A."/>
            <person name="Salih N.S."/>
            <person name="Samson R.A."/>
            <person name="Sandor E."/>
            <person name="Sanguinetti M."/>
            <person name="Schuetze T."/>
            <person name="Sepcic K."/>
            <person name="Shelest E."/>
            <person name="Sherlock G."/>
            <person name="Sophianopoulou V."/>
            <person name="Squina F.M."/>
            <person name="Sun H."/>
            <person name="Susca A."/>
            <person name="Todd R.B."/>
            <person name="Tsang A."/>
            <person name="Unkles S.E."/>
            <person name="van de Wiele N."/>
            <person name="van Rossen-Uffink D."/>
            <person name="Oliveira J.V."/>
            <person name="Vesth T.C."/>
            <person name="Visser J."/>
            <person name="Yu J.-H."/>
            <person name="Zhou M."/>
            <person name="Andersen M.R."/>
            <person name="Archer D.B."/>
            <person name="Baker S.E."/>
            <person name="Benoit I."/>
            <person name="Brakhage A.A."/>
            <person name="Braus G.H."/>
            <person name="Fischer R."/>
            <person name="Frisvad J.C."/>
            <person name="Goldman G.H."/>
            <person name="Houbraken J."/>
            <person name="Oakley B."/>
            <person name="Pocsi I."/>
            <person name="Scazzocchio C."/>
            <person name="Seiboth B."/>
            <person name="vanKuyk P.A."/>
            <person name="Wortman J."/>
            <person name="Dyer P.S."/>
            <person name="Grigoriev I.V."/>
        </authorList>
    </citation>
    <scope>NUCLEOTIDE SEQUENCE [LARGE SCALE GENOMIC DNA]</scope>
    <source>
        <strain evidence="4">DTO 134E9</strain>
    </source>
</reference>
<evidence type="ECO:0008006" key="5">
    <source>
        <dbReference type="Google" id="ProtNLM"/>
    </source>
</evidence>
<dbReference type="GO" id="GO:0016747">
    <property type="term" value="F:acyltransferase activity, transferring groups other than amino-acyl groups"/>
    <property type="evidence" value="ECO:0007669"/>
    <property type="project" value="TreeGrafter"/>
</dbReference>
<dbReference type="PANTHER" id="PTHR31642:SF270">
    <property type="entry name" value="O-ACYLTRANSFERASE AUSQ"/>
    <property type="match status" value="1"/>
</dbReference>
<dbReference type="EMBL" id="KV878218">
    <property type="protein sequence ID" value="OJJ30004.1"/>
    <property type="molecule type" value="Genomic_DNA"/>
</dbReference>
<dbReference type="AlphaFoldDB" id="A0A1L9R528"/>
<evidence type="ECO:0000313" key="3">
    <source>
        <dbReference type="EMBL" id="OJJ30004.1"/>
    </source>
</evidence>
<dbReference type="InterPro" id="IPR023213">
    <property type="entry name" value="CAT-like_dom_sf"/>
</dbReference>
<evidence type="ECO:0000256" key="2">
    <source>
        <dbReference type="ARBA" id="ARBA00023315"/>
    </source>
</evidence>
<proteinExistence type="predicted"/>
<sequence length="475" mass="52754">MHPSFEPFILSPLDHVISKIVLKSYLSFHCNDPSQAAAVLQAGIADLVSHLPFVAGCMSSTTLPNGKQNATLVSPPTAAFLEHVPMVVVKHHNQCLTPDNATPDCPLVDYEAMNGDTTFFRAVDPPAVNIMVRWQINVLKDGIILGSSFHHQFVDGKALVQLHETLGAFCRRASGEKNVIISTGVRIQEAARRQIEQNTTSSNVDLDGAYASRPMMPLPRELLANAVSEKLYFSSSKVKELKNRFNSLLSRDPTKAKLSSNDVVTALIWLCACRARLQALPAEQRQQAASNGSVIMTVADVRSMMSPPLPDTYIANAIAMTTCSHSLNLAQKGNLDAHQQDLSDLFQIALQVQKGLRKITPDYVRGLITQQLNSDNWGSFRFRYAELMVSNMRYMPFVGIDFGSVLGKSKVYDMPKNPFDGICWVLPAPCDARGLSMTEEPWRIRLTLQREAMKELLQDRLYQWISTEKPIQAKL</sequence>
<protein>
    <recommendedName>
        <fullName evidence="5">Condensation domain-containing protein</fullName>
    </recommendedName>
</protein>
<keyword evidence="2" id="KW-0012">Acyltransferase</keyword>
<gene>
    <name evidence="3" type="ORF">ASPWEDRAFT_165836</name>
</gene>
<dbReference type="Proteomes" id="UP000184383">
    <property type="component" value="Unassembled WGS sequence"/>
</dbReference>
<evidence type="ECO:0000256" key="1">
    <source>
        <dbReference type="ARBA" id="ARBA00022679"/>
    </source>
</evidence>
<dbReference type="OrthoDB" id="1862401at2759"/>
<dbReference type="PANTHER" id="PTHR31642">
    <property type="entry name" value="TRICHOTHECENE 3-O-ACETYLTRANSFERASE"/>
    <property type="match status" value="1"/>
</dbReference>
<keyword evidence="4" id="KW-1185">Reference proteome</keyword>
<dbReference type="STRING" id="1073089.A0A1L9R528"/>
<evidence type="ECO:0000313" key="4">
    <source>
        <dbReference type="Proteomes" id="UP000184383"/>
    </source>
</evidence>
<accession>A0A1L9R528</accession>
<dbReference type="RefSeq" id="XP_040683681.1">
    <property type="nucleotide sequence ID" value="XM_040829919.1"/>
</dbReference>